<accession>A0AAV4TGE3</accession>
<dbReference type="InterPro" id="IPR013087">
    <property type="entry name" value="Znf_C2H2_type"/>
</dbReference>
<comment type="caution">
    <text evidence="3">The sequence shown here is derived from an EMBL/GenBank/DDBJ whole genome shotgun (WGS) entry which is preliminary data.</text>
</comment>
<evidence type="ECO:0000313" key="4">
    <source>
        <dbReference type="Proteomes" id="UP001054837"/>
    </source>
</evidence>
<dbReference type="Pfam" id="PF00078">
    <property type="entry name" value="RVT_1"/>
    <property type="match status" value="1"/>
</dbReference>
<evidence type="ECO:0000313" key="3">
    <source>
        <dbReference type="EMBL" id="GIY44236.1"/>
    </source>
</evidence>
<dbReference type="PANTHER" id="PTHR19446">
    <property type="entry name" value="REVERSE TRANSCRIPTASES"/>
    <property type="match status" value="1"/>
</dbReference>
<reference evidence="3 4" key="1">
    <citation type="submission" date="2021-06" db="EMBL/GenBank/DDBJ databases">
        <title>Caerostris darwini draft genome.</title>
        <authorList>
            <person name="Kono N."/>
            <person name="Arakawa K."/>
        </authorList>
    </citation>
    <scope>NUCLEOTIDE SEQUENCE [LARGE SCALE GENOMIC DNA]</scope>
</reference>
<dbReference type="EMBL" id="BPLQ01009480">
    <property type="protein sequence ID" value="GIY44236.1"/>
    <property type="molecule type" value="Genomic_DNA"/>
</dbReference>
<gene>
    <name evidence="3" type="ORF">CDAR_27111</name>
</gene>
<dbReference type="Proteomes" id="UP001054837">
    <property type="component" value="Unassembled WGS sequence"/>
</dbReference>
<evidence type="ECO:0000256" key="1">
    <source>
        <dbReference type="SAM" id="MobiDB-lite"/>
    </source>
</evidence>
<dbReference type="InterPro" id="IPR000477">
    <property type="entry name" value="RT_dom"/>
</dbReference>
<evidence type="ECO:0000259" key="2">
    <source>
        <dbReference type="PROSITE" id="PS50878"/>
    </source>
</evidence>
<feature type="region of interest" description="Disordered" evidence="1">
    <location>
        <begin position="346"/>
        <end position="369"/>
    </location>
</feature>
<feature type="compositionally biased region" description="Basic residues" evidence="1">
    <location>
        <begin position="351"/>
        <end position="361"/>
    </location>
</feature>
<dbReference type="Pfam" id="PF12874">
    <property type="entry name" value="zf-met"/>
    <property type="match status" value="1"/>
</dbReference>
<dbReference type="SUPFAM" id="SSF56672">
    <property type="entry name" value="DNA/RNA polymerases"/>
    <property type="match status" value="1"/>
</dbReference>
<dbReference type="CDD" id="cd01650">
    <property type="entry name" value="RT_nLTR_like"/>
    <property type="match status" value="1"/>
</dbReference>
<keyword evidence="4" id="KW-1185">Reference proteome</keyword>
<dbReference type="InterPro" id="IPR043502">
    <property type="entry name" value="DNA/RNA_pol_sf"/>
</dbReference>
<proteinExistence type="predicted"/>
<dbReference type="PROSITE" id="PS50878">
    <property type="entry name" value="RT_POL"/>
    <property type="match status" value="1"/>
</dbReference>
<organism evidence="3 4">
    <name type="scientific">Caerostris darwini</name>
    <dbReference type="NCBI Taxonomy" id="1538125"/>
    <lineage>
        <taxon>Eukaryota</taxon>
        <taxon>Metazoa</taxon>
        <taxon>Ecdysozoa</taxon>
        <taxon>Arthropoda</taxon>
        <taxon>Chelicerata</taxon>
        <taxon>Arachnida</taxon>
        <taxon>Araneae</taxon>
        <taxon>Araneomorphae</taxon>
        <taxon>Entelegynae</taxon>
        <taxon>Araneoidea</taxon>
        <taxon>Araneidae</taxon>
        <taxon>Caerostris</taxon>
    </lineage>
</organism>
<name>A0AAV4TGE3_9ARAC</name>
<feature type="domain" description="Reverse transcriptase" evidence="2">
    <location>
        <begin position="575"/>
        <end position="846"/>
    </location>
</feature>
<dbReference type="PROSITE" id="PS00028">
    <property type="entry name" value="ZINC_FINGER_C2H2_1"/>
    <property type="match status" value="1"/>
</dbReference>
<dbReference type="GO" id="GO:0071897">
    <property type="term" value="P:DNA biosynthetic process"/>
    <property type="evidence" value="ECO:0007669"/>
    <property type="project" value="UniProtKB-ARBA"/>
</dbReference>
<feature type="region of interest" description="Disordered" evidence="1">
    <location>
        <begin position="444"/>
        <end position="466"/>
    </location>
</feature>
<dbReference type="SMART" id="SM00355">
    <property type="entry name" value="ZnF_C2H2"/>
    <property type="match status" value="4"/>
</dbReference>
<dbReference type="AlphaFoldDB" id="A0AAV4TGE3"/>
<sequence length="1277" mass="141638">MSLHISGITPVGARNSVFSIDGEDISSLSEHEFHKFLVFSGSFFRIEDCECPSSHLCPPCENPAEAAGETLPSVLHVPLSADDEVALFPSDLEVRDLFIEKSPSASLTLFVIKKWLSLLVGSPPAASRDLSQRDGASSADVSRPTLSCHLCEKAGFPNKKALRYHLFRLHQVPFGRPDSSKAVSSSSSAIPQVLPGRAVAVASPVGVPSPSHSASSFPLVREGVTLLVDFPLTGAVTCTEADCSRQFLAKTWSSAVWSVKKHLRVFHNLPITSSRLRCRMCGSVICKPIKKHACFVDIEPYAPHFSSQWQCDSCHMSFPSALSLRNHLDGHKRAGLRADAPQLSLPISTSKKSRRKRAKHRPTADIGEPSVVHDSNAVLAQPIDQEPLTIDRIVPEDDPPGPLSHFIERLDGLLAGHPSVECFAAFEQVIHDFVNDATVHLFPEGQDKRLPSSSSSSSPPDMEDSATCQKLYRRNRRRAVREITGQSGDRCKIPLLSLQTYFSENWEGGSSDPLLYNSSGASERAELFDTDFSAKEVWEALKKSENSAPGPDRLTYHHLRLVDPGAKLLSRIFNLCLRFQKVPSSWKSSTTILIPKGGDPLEVANWRPIALSCTSYKTFMKCLANRLNAWCERYDVLSFCQKGFRPYDGVLEHNFILQQSIERARSSKKDICIAWLDVTNAFGALPHSALFDSLRSLNVGESLVRLIEDIYHGSTTRILTEEGTSSDIPIKSGVKQGCPLSGLLFNIALDPVIRSLQGASIIHKVLAFADDLCLIASSPLELQGMLDLLDQLMTRLGLHLNPNKSYGFHLQGFTPVGTRDTAFFINNHRLISLREGDFHKFLGKPVGFNAVPNYSSLNDLGELGFPKGDWAKVDKTILKEVKDTLNLPTEASNDYIYGHRKLGCCGLPIAAGDSDLYLVDTAFKLLSSRDEICAQVALASLVSTVQRRLGSVPNDQTLSDFLSGDIDGPFGTTTNKFSNTWTVARVASRRLGVQWIFEDSVPTLVFQDLTLKTSNRRKVLFAIRDRLRTARTSNLLRKKNQGKAMEVSSLAPASSHFLTDGAFTRFADWRFVHRARLNLVPLNGARPWLKDNDQRCRRCGFQQETLAHVLNHCSRYSHAWQLRHNAIVDRLVAALGRRGEIISCNQTIGGSDLRPDIVFQKGKDVFIIDVTCPFENRKSAFSQARAVKISKYDPLLPFFQSQGMSAHIVPILVGALGSWDPENDSFLRRFMSRAFLNKHRKLCVSDTIRWSRDIYIEFLTGHQQYSTSGDTHSEPTE</sequence>
<feature type="compositionally biased region" description="Low complexity" evidence="1">
    <location>
        <begin position="451"/>
        <end position="460"/>
    </location>
</feature>
<protein>
    <submittedName>
        <fullName evidence="3">Retrovirus-related Pol polyprotein from type-1 retrotransposable element R2</fullName>
    </submittedName>
</protein>